<dbReference type="AlphaFoldDB" id="A0A7V7KVA5"/>
<feature type="transmembrane region" description="Helical" evidence="1">
    <location>
        <begin position="183"/>
        <end position="201"/>
    </location>
</feature>
<feature type="transmembrane region" description="Helical" evidence="1">
    <location>
        <begin position="70"/>
        <end position="91"/>
    </location>
</feature>
<dbReference type="OrthoDB" id="6888497at2"/>
<feature type="transmembrane region" description="Helical" evidence="1">
    <location>
        <begin position="150"/>
        <end position="171"/>
    </location>
</feature>
<protein>
    <submittedName>
        <fullName evidence="2">Uncharacterized protein</fullName>
    </submittedName>
</protein>
<comment type="caution">
    <text evidence="2">The sequence shown here is derived from an EMBL/GenBank/DDBJ whole genome shotgun (WGS) entry which is preliminary data.</text>
</comment>
<keyword evidence="1" id="KW-1133">Transmembrane helix</keyword>
<proteinExistence type="predicted"/>
<evidence type="ECO:0000256" key="1">
    <source>
        <dbReference type="SAM" id="Phobius"/>
    </source>
</evidence>
<dbReference type="Proteomes" id="UP000463138">
    <property type="component" value="Unassembled WGS sequence"/>
</dbReference>
<organism evidence="2 3">
    <name type="scientific">Halopseudomonas laoshanensis</name>
    <dbReference type="NCBI Taxonomy" id="2268758"/>
    <lineage>
        <taxon>Bacteria</taxon>
        <taxon>Pseudomonadati</taxon>
        <taxon>Pseudomonadota</taxon>
        <taxon>Gammaproteobacteria</taxon>
        <taxon>Pseudomonadales</taxon>
        <taxon>Pseudomonadaceae</taxon>
        <taxon>Halopseudomonas</taxon>
    </lineage>
</organism>
<feature type="transmembrane region" description="Helical" evidence="1">
    <location>
        <begin position="34"/>
        <end position="58"/>
    </location>
</feature>
<feature type="transmembrane region" description="Helical" evidence="1">
    <location>
        <begin position="124"/>
        <end position="143"/>
    </location>
</feature>
<evidence type="ECO:0000313" key="2">
    <source>
        <dbReference type="EMBL" id="KAA0694785.1"/>
    </source>
</evidence>
<sequence>MIALSYLLLSAAALALCFWLWQRKHALHAEAQGALKASMVALLLTASSALLLGLASWGASNAGIEHAQRIMGLAAQHMSLPLLGLVCLVLGRGMRWKPVIWSQIILGLLGFYELSRYLEWQAGYQWLVNLLGAACLVLVTCLYRRQDWRISVLCIAGLVGLLAPALLHHSLPLASLLDSSPQASWLLPGFVGCALAVGLLAEQAHNKGLNSPYSGPKAASDS</sequence>
<dbReference type="RefSeq" id="WP_149332177.1">
    <property type="nucleotide sequence ID" value="NZ_QOVF01000002.1"/>
</dbReference>
<accession>A0A7V7KVA5</accession>
<evidence type="ECO:0000313" key="3">
    <source>
        <dbReference type="Proteomes" id="UP000463138"/>
    </source>
</evidence>
<dbReference type="EMBL" id="QOVF01000002">
    <property type="protein sequence ID" value="KAA0694785.1"/>
    <property type="molecule type" value="Genomic_DNA"/>
</dbReference>
<keyword evidence="1" id="KW-0472">Membrane</keyword>
<reference evidence="2 3" key="1">
    <citation type="submission" date="2018-07" db="EMBL/GenBank/DDBJ databases">
        <title>Pseudomonas laoshanensis sp. nov., isolated from soil.</title>
        <authorList>
            <person name="Sun J."/>
            <person name="Yu L."/>
            <person name="Wang M."/>
            <person name="Zhang C."/>
        </authorList>
    </citation>
    <scope>NUCLEOTIDE SEQUENCE [LARGE SCALE GENOMIC DNA]</scope>
    <source>
        <strain evidence="2 3">Y22</strain>
    </source>
</reference>
<feature type="transmembrane region" description="Helical" evidence="1">
    <location>
        <begin position="6"/>
        <end position="22"/>
    </location>
</feature>
<keyword evidence="3" id="KW-1185">Reference proteome</keyword>
<gene>
    <name evidence="2" type="ORF">DT594_07830</name>
</gene>
<name>A0A7V7KVA5_9GAMM</name>
<keyword evidence="1" id="KW-0812">Transmembrane</keyword>